<reference evidence="3 4" key="1">
    <citation type="submission" date="2021-06" db="EMBL/GenBank/DDBJ databases">
        <title>Caerostris extrusa draft genome.</title>
        <authorList>
            <person name="Kono N."/>
            <person name="Arakawa K."/>
        </authorList>
    </citation>
    <scope>NUCLEOTIDE SEQUENCE [LARGE SCALE GENOMIC DNA]</scope>
</reference>
<protein>
    <submittedName>
        <fullName evidence="3">Uncharacterized protein</fullName>
    </submittedName>
</protein>
<comment type="caution">
    <text evidence="3">The sequence shown here is derived from an EMBL/GenBank/DDBJ whole genome shotgun (WGS) entry which is preliminary data.</text>
</comment>
<dbReference type="AlphaFoldDB" id="A0AAV4Y3P0"/>
<sequence>MGYLSHVLVGEITVLVSQSDINQVFARTSDCNNIHNDNHCVCLSGNVQRFFQGEKCEKLLPECKCSVKYQRSAILTCQNVSDFEAFDHILSNGSVFEVNTAFYITCLATLFCPKGFLSGLVVAQLSVDGFQTQVEEGAFDGVLELHGISVKSSSMKEIPDFRAIRSSLWDLMLDNSRLTQLRGDNLKSLTRLRKLSFVNNSIAHVADDGTENVVYFDISHNLLTSLPPRLFRSWKRLETVRLSYNQLLHVNHLFIGTNPWHIFLNNNNISDFSRVLHDSMRRLMRLKLSQPHQTDYRELVRPKGEAHHLPLHGSLPHPRV</sequence>
<dbReference type="PANTHER" id="PTHR45712:SF22">
    <property type="entry name" value="INSULIN-LIKE GROWTH FACTOR-BINDING PROTEIN COMPLEX ACID LABILE SUBUNIT"/>
    <property type="match status" value="1"/>
</dbReference>
<dbReference type="EMBL" id="BPLR01018733">
    <property type="protein sequence ID" value="GIZ01872.1"/>
    <property type="molecule type" value="Genomic_DNA"/>
</dbReference>
<dbReference type="PANTHER" id="PTHR45712">
    <property type="entry name" value="AGAP008170-PA"/>
    <property type="match status" value="1"/>
</dbReference>
<dbReference type="InterPro" id="IPR050333">
    <property type="entry name" value="SLRP"/>
</dbReference>
<accession>A0AAV4Y3P0</accession>
<organism evidence="3 4">
    <name type="scientific">Caerostris extrusa</name>
    <name type="common">Bark spider</name>
    <name type="synonym">Caerostris bankana</name>
    <dbReference type="NCBI Taxonomy" id="172846"/>
    <lineage>
        <taxon>Eukaryota</taxon>
        <taxon>Metazoa</taxon>
        <taxon>Ecdysozoa</taxon>
        <taxon>Arthropoda</taxon>
        <taxon>Chelicerata</taxon>
        <taxon>Arachnida</taxon>
        <taxon>Araneae</taxon>
        <taxon>Araneomorphae</taxon>
        <taxon>Entelegynae</taxon>
        <taxon>Araneoidea</taxon>
        <taxon>Araneidae</taxon>
        <taxon>Caerostris</taxon>
    </lineage>
</organism>
<keyword evidence="1" id="KW-0433">Leucine-rich repeat</keyword>
<evidence type="ECO:0000256" key="2">
    <source>
        <dbReference type="ARBA" id="ARBA00022737"/>
    </source>
</evidence>
<evidence type="ECO:0000256" key="1">
    <source>
        <dbReference type="ARBA" id="ARBA00022614"/>
    </source>
</evidence>
<proteinExistence type="predicted"/>
<dbReference type="SUPFAM" id="SSF52058">
    <property type="entry name" value="L domain-like"/>
    <property type="match status" value="1"/>
</dbReference>
<dbReference type="InterPro" id="IPR032675">
    <property type="entry name" value="LRR_dom_sf"/>
</dbReference>
<dbReference type="Gene3D" id="3.80.10.10">
    <property type="entry name" value="Ribonuclease Inhibitor"/>
    <property type="match status" value="1"/>
</dbReference>
<dbReference type="Proteomes" id="UP001054945">
    <property type="component" value="Unassembled WGS sequence"/>
</dbReference>
<evidence type="ECO:0000313" key="3">
    <source>
        <dbReference type="EMBL" id="GIZ01872.1"/>
    </source>
</evidence>
<keyword evidence="4" id="KW-1185">Reference proteome</keyword>
<name>A0AAV4Y3P0_CAEEX</name>
<keyword evidence="2" id="KW-0677">Repeat</keyword>
<evidence type="ECO:0000313" key="4">
    <source>
        <dbReference type="Proteomes" id="UP001054945"/>
    </source>
</evidence>
<gene>
    <name evidence="3" type="primary">AVEN_203886_1</name>
    <name evidence="3" type="ORF">CEXT_171331</name>
</gene>